<dbReference type="AlphaFoldDB" id="A0A0B7MG29"/>
<evidence type="ECO:0000313" key="2">
    <source>
        <dbReference type="Proteomes" id="UP000046155"/>
    </source>
</evidence>
<keyword evidence="2" id="KW-1185">Reference proteome</keyword>
<name>A0A0B7MG29_9FIRM</name>
<sequence>MPGLLSYLDFTLEQYARLCRAIKGSKYQVLTMRELLECSSQDGHLLIMRHDVDEDARNALDMARVEHDLGIRATYYFRVRKRVFVPAIIDEIALYGHEIGYHYETLDKTRGKTRRALSLFAAELAMLRERYEIKTACMHGNPLTKYDNKKIWENCELGHFDLIGEPYLSLDYNQFLYLSDSGRTWLRNKNKIKDRVSSINMPPVQVKHTGDLIELITGGGFEKICILTHPKRWSKNLINYLTYYFIDLAYNAGKKVTRVMFLL</sequence>
<dbReference type="EMBL" id="CDRZ01000250">
    <property type="protein sequence ID" value="CEO89574.1"/>
    <property type="molecule type" value="Genomic_DNA"/>
</dbReference>
<gene>
    <name evidence="1" type="ORF">SSCH_520035</name>
</gene>
<reference evidence="2" key="1">
    <citation type="submission" date="2015-01" db="EMBL/GenBank/DDBJ databases">
        <authorList>
            <person name="Manzoor Shahid"/>
            <person name="Zubair Saima"/>
        </authorList>
    </citation>
    <scope>NUCLEOTIDE SEQUENCE [LARGE SCALE GENOMIC DNA]</scope>
    <source>
        <strain evidence="2">Sp3</strain>
    </source>
</reference>
<dbReference type="Proteomes" id="UP000046155">
    <property type="component" value="Unassembled WGS sequence"/>
</dbReference>
<accession>A0A0B7MG29</accession>
<evidence type="ECO:0000313" key="1">
    <source>
        <dbReference type="EMBL" id="CEO89574.1"/>
    </source>
</evidence>
<organism evidence="1 2">
    <name type="scientific">Syntrophaceticus schinkii</name>
    <dbReference type="NCBI Taxonomy" id="499207"/>
    <lineage>
        <taxon>Bacteria</taxon>
        <taxon>Bacillati</taxon>
        <taxon>Bacillota</taxon>
        <taxon>Clostridia</taxon>
        <taxon>Thermoanaerobacterales</taxon>
        <taxon>Thermoanaerobacterales Family III. Incertae Sedis</taxon>
        <taxon>Syntrophaceticus</taxon>
    </lineage>
</organism>
<protein>
    <submittedName>
        <fullName evidence="1">Polysaccharide deacetylase</fullName>
    </submittedName>
</protein>
<proteinExistence type="predicted"/>